<feature type="region of interest" description="Disordered" evidence="7">
    <location>
        <begin position="127"/>
        <end position="148"/>
    </location>
</feature>
<evidence type="ECO:0000256" key="4">
    <source>
        <dbReference type="ARBA" id="ARBA00023163"/>
    </source>
</evidence>
<organism evidence="9">
    <name type="scientific">Octopus bimaculoides</name>
    <name type="common">California two-spotted octopus</name>
    <dbReference type="NCBI Taxonomy" id="37653"/>
    <lineage>
        <taxon>Eukaryota</taxon>
        <taxon>Metazoa</taxon>
        <taxon>Spiralia</taxon>
        <taxon>Lophotrochozoa</taxon>
        <taxon>Mollusca</taxon>
        <taxon>Cephalopoda</taxon>
        <taxon>Coleoidea</taxon>
        <taxon>Octopodiformes</taxon>
        <taxon>Octopoda</taxon>
        <taxon>Incirrata</taxon>
        <taxon>Octopodidae</taxon>
        <taxon>Octopus</taxon>
    </lineage>
</organism>
<dbReference type="AlphaFoldDB" id="A0A0L8H6P3"/>
<dbReference type="SUPFAM" id="SSF46785">
    <property type="entry name" value="Winged helix' DNA-binding domain"/>
    <property type="match status" value="1"/>
</dbReference>
<feature type="DNA-binding region" description="Fork-head" evidence="6">
    <location>
        <begin position="155"/>
        <end position="249"/>
    </location>
</feature>
<dbReference type="GO" id="GO:0009653">
    <property type="term" value="P:anatomical structure morphogenesis"/>
    <property type="evidence" value="ECO:0007669"/>
    <property type="project" value="TreeGrafter"/>
</dbReference>
<dbReference type="PRINTS" id="PR00053">
    <property type="entry name" value="FORKHEAD"/>
</dbReference>
<dbReference type="InterPro" id="IPR050211">
    <property type="entry name" value="FOX_domain-containing"/>
</dbReference>
<feature type="domain" description="Fork-head" evidence="8">
    <location>
        <begin position="155"/>
        <end position="249"/>
    </location>
</feature>
<protein>
    <recommendedName>
        <fullName evidence="8">Fork-head domain-containing protein</fullName>
    </recommendedName>
</protein>
<dbReference type="PROSITE" id="PS50039">
    <property type="entry name" value="FORK_HEAD_3"/>
    <property type="match status" value="1"/>
</dbReference>
<reference evidence="9" key="1">
    <citation type="submission" date="2015-07" db="EMBL/GenBank/DDBJ databases">
        <title>MeaNS - Measles Nucleotide Surveillance Program.</title>
        <authorList>
            <person name="Tran T."/>
            <person name="Druce J."/>
        </authorList>
    </citation>
    <scope>NUCLEOTIDE SEQUENCE</scope>
    <source>
        <strain evidence="9">UCB-OBI-ISO-001</strain>
        <tissue evidence="9">Gonad</tissue>
    </source>
</reference>
<dbReference type="GO" id="GO:0000981">
    <property type="term" value="F:DNA-binding transcription factor activity, RNA polymerase II-specific"/>
    <property type="evidence" value="ECO:0007669"/>
    <property type="project" value="TreeGrafter"/>
</dbReference>
<dbReference type="EMBL" id="KQ419052">
    <property type="protein sequence ID" value="KOF84754.1"/>
    <property type="molecule type" value="Genomic_DNA"/>
</dbReference>
<dbReference type="InterPro" id="IPR030456">
    <property type="entry name" value="TF_fork_head_CS_2"/>
</dbReference>
<keyword evidence="2" id="KW-0805">Transcription regulation</keyword>
<dbReference type="GO" id="GO:0030154">
    <property type="term" value="P:cell differentiation"/>
    <property type="evidence" value="ECO:0007669"/>
    <property type="project" value="TreeGrafter"/>
</dbReference>
<dbReference type="Gene3D" id="1.10.10.10">
    <property type="entry name" value="Winged helix-like DNA-binding domain superfamily/Winged helix DNA-binding domain"/>
    <property type="match status" value="1"/>
</dbReference>
<evidence type="ECO:0000256" key="6">
    <source>
        <dbReference type="PROSITE-ProRule" id="PRU00089"/>
    </source>
</evidence>
<dbReference type="CDD" id="cd20048">
    <property type="entry name" value="FH_FOXD4-like"/>
    <property type="match status" value="1"/>
</dbReference>
<dbReference type="InterPro" id="IPR036388">
    <property type="entry name" value="WH-like_DNA-bd_sf"/>
</dbReference>
<evidence type="ECO:0000256" key="1">
    <source>
        <dbReference type="ARBA" id="ARBA00004123"/>
    </source>
</evidence>
<evidence type="ECO:0000256" key="5">
    <source>
        <dbReference type="ARBA" id="ARBA00023242"/>
    </source>
</evidence>
<evidence type="ECO:0000313" key="9">
    <source>
        <dbReference type="EMBL" id="KOF84754.1"/>
    </source>
</evidence>
<evidence type="ECO:0000256" key="3">
    <source>
        <dbReference type="ARBA" id="ARBA00023125"/>
    </source>
</evidence>
<dbReference type="FunFam" id="1.10.10.10:FF:000016">
    <property type="entry name" value="Forkhead box protein I1"/>
    <property type="match status" value="1"/>
</dbReference>
<proteinExistence type="predicted"/>
<sequence length="451" mass="48049">MSSSSPSASSPPSSSSQSLSSTAAAAAAAAAMASSLSLTSPTNNNRSNTPSPPTTLTTTTSVSTTIAAAAAEAAAATTTTTPTSAAAIFDCMNGIASHIDHIGRHTERDNNTVSPPIKHKVEIEDDLNGHHTDGDRTPSPSVPLASSTKGSNLVKPPYSYIALITMSILQSPRKRLTLSAICDFIINRFPYYREKFPAWQNSIRHNLSLNDCFVKIPREPGNPGKGNYWTLDPASEDMFDNGSFLRRRKRYKRQTPDVQQSAAAAAAAAFMSGGDPFYPHHRFQPYPIMGLPYHTSHVSPHIPLFAHGGADANRTSTLLPVSLGLSTSPSQTSLLNAAKSIAANCGVELKPPAPTAKNGFSIDSIIGKQSEGKLNLETQPTALTCFRTDLSPATVQMSMPSGLPAFRPASIDMFRQATSAFSSPFAFAVNPLDVDKYRHYLQTCGLAGWPR</sequence>
<dbReference type="InterPro" id="IPR001766">
    <property type="entry name" value="Fork_head_dom"/>
</dbReference>
<evidence type="ECO:0000256" key="7">
    <source>
        <dbReference type="SAM" id="MobiDB-lite"/>
    </source>
</evidence>
<dbReference type="Pfam" id="PF00250">
    <property type="entry name" value="Forkhead"/>
    <property type="match status" value="1"/>
</dbReference>
<dbReference type="SMART" id="SM00339">
    <property type="entry name" value="FH"/>
    <property type="match status" value="1"/>
</dbReference>
<keyword evidence="5 6" id="KW-0539">Nucleus</keyword>
<evidence type="ECO:0000259" key="8">
    <source>
        <dbReference type="PROSITE" id="PS50039"/>
    </source>
</evidence>
<dbReference type="GO" id="GO:0005634">
    <property type="term" value="C:nucleus"/>
    <property type="evidence" value="ECO:0007669"/>
    <property type="project" value="UniProtKB-SubCell"/>
</dbReference>
<evidence type="ECO:0000256" key="2">
    <source>
        <dbReference type="ARBA" id="ARBA00023015"/>
    </source>
</evidence>
<name>A0A0L8H6P3_OCTBM</name>
<dbReference type="PROSITE" id="PS00658">
    <property type="entry name" value="FORK_HEAD_2"/>
    <property type="match status" value="1"/>
</dbReference>
<dbReference type="InterPro" id="IPR036390">
    <property type="entry name" value="WH_DNA-bd_sf"/>
</dbReference>
<keyword evidence="4" id="KW-0804">Transcription</keyword>
<feature type="compositionally biased region" description="Basic and acidic residues" evidence="7">
    <location>
        <begin position="127"/>
        <end position="136"/>
    </location>
</feature>
<dbReference type="PANTHER" id="PTHR11829">
    <property type="entry name" value="FORKHEAD BOX PROTEIN"/>
    <property type="match status" value="1"/>
</dbReference>
<dbReference type="PANTHER" id="PTHR11829:SF402">
    <property type="entry name" value="FORK HEAD DOMAIN-CONTAINING PROTEIN FD3-RELATED"/>
    <property type="match status" value="1"/>
</dbReference>
<dbReference type="GO" id="GO:0000978">
    <property type="term" value="F:RNA polymerase II cis-regulatory region sequence-specific DNA binding"/>
    <property type="evidence" value="ECO:0007669"/>
    <property type="project" value="TreeGrafter"/>
</dbReference>
<dbReference type="STRING" id="37653.A0A0L8H6P3"/>
<dbReference type="OrthoDB" id="5402974at2759"/>
<keyword evidence="3 6" id="KW-0238">DNA-binding</keyword>
<feature type="region of interest" description="Disordered" evidence="7">
    <location>
        <begin position="1"/>
        <end position="59"/>
    </location>
</feature>
<comment type="subcellular location">
    <subcellularLocation>
        <location evidence="1 6">Nucleus</location>
    </subcellularLocation>
</comment>
<accession>A0A0L8H6P3</accession>
<gene>
    <name evidence="9" type="ORF">OCBIM_22021452mg</name>
</gene>